<dbReference type="FunFam" id="3.40.50.620:FF:000008">
    <property type="entry name" value="Tyrosine--tRNA ligase"/>
    <property type="match status" value="1"/>
</dbReference>
<dbReference type="Gene3D" id="1.10.240.10">
    <property type="entry name" value="Tyrosyl-Transfer RNA Synthetase"/>
    <property type="match status" value="1"/>
</dbReference>
<evidence type="ECO:0000256" key="7">
    <source>
        <dbReference type="ARBA" id="ARBA00022917"/>
    </source>
</evidence>
<dbReference type="InterPro" id="IPR024107">
    <property type="entry name" value="Tyr-tRNA-ligase_bac_1"/>
</dbReference>
<dbReference type="GO" id="GO:0005829">
    <property type="term" value="C:cytosol"/>
    <property type="evidence" value="ECO:0007669"/>
    <property type="project" value="TreeGrafter"/>
</dbReference>
<evidence type="ECO:0000256" key="12">
    <source>
        <dbReference type="PROSITE-ProRule" id="PRU00182"/>
    </source>
</evidence>
<keyword evidence="7 11" id="KW-0648">Protein biosynthesis</keyword>
<comment type="subcellular location">
    <subcellularLocation>
        <location evidence="1 11">Cytoplasm</location>
    </subcellularLocation>
</comment>
<dbReference type="GO" id="GO:0005524">
    <property type="term" value="F:ATP binding"/>
    <property type="evidence" value="ECO:0007669"/>
    <property type="project" value="UniProtKB-UniRule"/>
</dbReference>
<evidence type="ECO:0000256" key="11">
    <source>
        <dbReference type="HAMAP-Rule" id="MF_02006"/>
    </source>
</evidence>
<evidence type="ECO:0000256" key="9">
    <source>
        <dbReference type="ARBA" id="ARBA00048248"/>
    </source>
</evidence>
<keyword evidence="5 11" id="KW-0067">ATP-binding</keyword>
<dbReference type="PANTHER" id="PTHR11766">
    <property type="entry name" value="TYROSYL-TRNA SYNTHETASE"/>
    <property type="match status" value="1"/>
</dbReference>
<dbReference type="Gene3D" id="3.10.290.10">
    <property type="entry name" value="RNA-binding S4 domain"/>
    <property type="match status" value="1"/>
</dbReference>
<keyword evidence="3 11" id="KW-0436">Ligase</keyword>
<feature type="binding site" evidence="11">
    <location>
        <position position="33"/>
    </location>
    <ligand>
        <name>L-tyrosine</name>
        <dbReference type="ChEBI" id="CHEBI:58315"/>
    </ligand>
</feature>
<evidence type="ECO:0000256" key="4">
    <source>
        <dbReference type="ARBA" id="ARBA00022741"/>
    </source>
</evidence>
<dbReference type="InterPro" id="IPR014729">
    <property type="entry name" value="Rossmann-like_a/b/a_fold"/>
</dbReference>
<dbReference type="Pfam" id="PF00579">
    <property type="entry name" value="tRNA-synt_1b"/>
    <property type="match status" value="1"/>
</dbReference>
<dbReference type="Pfam" id="PF22421">
    <property type="entry name" value="SYY_C-terminal"/>
    <property type="match status" value="1"/>
</dbReference>
<keyword evidence="2 11" id="KW-0963">Cytoplasm</keyword>
<evidence type="ECO:0000256" key="2">
    <source>
        <dbReference type="ARBA" id="ARBA00022490"/>
    </source>
</evidence>
<dbReference type="PRINTS" id="PR01040">
    <property type="entry name" value="TRNASYNTHTYR"/>
</dbReference>
<dbReference type="InterPro" id="IPR002307">
    <property type="entry name" value="Tyr-tRNA-ligase"/>
</dbReference>
<evidence type="ECO:0000259" key="13">
    <source>
        <dbReference type="Pfam" id="PF22421"/>
    </source>
</evidence>
<sequence>MSFFADLQWRGLIHQTTDPALDAWLAEKPRTLYAGFDPTADSLHVGHLMGVMMLRRFQKAGHRPIAVIGGATGMIGDPSGKSAERNLLSKEQLQLNIDGMKRQMEQFIDFDESQPRALLVNNFDWTGPWSYLEFLRDIGKNFPVNVMLAKDSVKSRIGRGEESDPQAGMSYTEFSYMLLQAYDFVHLHDRHGCELQAGGSDQWGNITAGIDLARRMRGAQLRGFTWPLLTKSDGAKMGKTESGAVWLDPARTSPYAFYQYWFNVDDVDAANCLRLLTELSQAEIEALDASRAADPAKRESQRALAVELTRLVHGDAGLNAAKQATDIFFGAEIANLTDRELGQIFADVPSKELSAAALQGAGLPLIDALVEAGLAGSKGDARRTITQGGAYVNNRRVEGVDATLTPSSLASETVVVLRSGKKKYALLRFA</sequence>
<dbReference type="InterPro" id="IPR024088">
    <property type="entry name" value="Tyr-tRNA-ligase_bac-type"/>
</dbReference>
<feature type="binding site" evidence="11">
    <location>
        <position position="180"/>
    </location>
    <ligand>
        <name>L-tyrosine</name>
        <dbReference type="ChEBI" id="CHEBI:58315"/>
    </ligand>
</feature>
<comment type="catalytic activity">
    <reaction evidence="9 11">
        <text>tRNA(Tyr) + L-tyrosine + ATP = L-tyrosyl-tRNA(Tyr) + AMP + diphosphate + H(+)</text>
        <dbReference type="Rhea" id="RHEA:10220"/>
        <dbReference type="Rhea" id="RHEA-COMP:9706"/>
        <dbReference type="Rhea" id="RHEA-COMP:9707"/>
        <dbReference type="ChEBI" id="CHEBI:15378"/>
        <dbReference type="ChEBI" id="CHEBI:30616"/>
        <dbReference type="ChEBI" id="CHEBI:33019"/>
        <dbReference type="ChEBI" id="CHEBI:58315"/>
        <dbReference type="ChEBI" id="CHEBI:78442"/>
        <dbReference type="ChEBI" id="CHEBI:78536"/>
        <dbReference type="ChEBI" id="CHEBI:456215"/>
        <dbReference type="EC" id="6.1.1.1"/>
    </reaction>
</comment>
<dbReference type="PROSITE" id="PS00178">
    <property type="entry name" value="AA_TRNA_LIGASE_I"/>
    <property type="match status" value="1"/>
</dbReference>
<feature type="binding site" evidence="11">
    <location>
        <position position="239"/>
    </location>
    <ligand>
        <name>ATP</name>
        <dbReference type="ChEBI" id="CHEBI:30616"/>
    </ligand>
</feature>
<dbReference type="InterPro" id="IPR036986">
    <property type="entry name" value="S4_RNA-bd_sf"/>
</dbReference>
<protein>
    <recommendedName>
        <fullName evidence="11">Tyrosine--tRNA ligase</fullName>
        <ecNumber evidence="11">6.1.1.1</ecNumber>
    </recommendedName>
    <alternativeName>
        <fullName evidence="11">Tyrosyl-tRNA synthetase</fullName>
        <shortName evidence="11">TyrRS</shortName>
    </alternativeName>
</protein>
<evidence type="ECO:0000256" key="10">
    <source>
        <dbReference type="ARBA" id="ARBA00060965"/>
    </source>
</evidence>
<feature type="short sequence motif" description="'KMSKS' region" evidence="11">
    <location>
        <begin position="236"/>
        <end position="240"/>
    </location>
</feature>
<dbReference type="SUPFAM" id="SSF52374">
    <property type="entry name" value="Nucleotidylyl transferase"/>
    <property type="match status" value="1"/>
</dbReference>
<accession>A0A5K7X8C8</accession>
<dbReference type="Gene3D" id="3.40.50.620">
    <property type="entry name" value="HUPs"/>
    <property type="match status" value="1"/>
</dbReference>
<dbReference type="EC" id="6.1.1.1" evidence="11"/>
<dbReference type="GO" id="GO:0004831">
    <property type="term" value="F:tyrosine-tRNA ligase activity"/>
    <property type="evidence" value="ECO:0007669"/>
    <property type="project" value="UniProtKB-UniRule"/>
</dbReference>
<evidence type="ECO:0000256" key="5">
    <source>
        <dbReference type="ARBA" id="ARBA00022840"/>
    </source>
</evidence>
<feature type="short sequence motif" description="'HIGH' region" evidence="11">
    <location>
        <begin position="38"/>
        <end position="47"/>
    </location>
</feature>
<comment type="similarity">
    <text evidence="10 11">Belongs to the class-I aminoacyl-tRNA synthetase family. TyrS type 1 subfamily.</text>
</comment>
<evidence type="ECO:0000256" key="6">
    <source>
        <dbReference type="ARBA" id="ARBA00022884"/>
    </source>
</evidence>
<evidence type="ECO:0000313" key="15">
    <source>
        <dbReference type="Proteomes" id="UP000326837"/>
    </source>
</evidence>
<dbReference type="NCBIfam" id="TIGR00234">
    <property type="entry name" value="tyrS"/>
    <property type="match status" value="1"/>
</dbReference>
<organism evidence="14 15">
    <name type="scientific">Lacipirellula parvula</name>
    <dbReference type="NCBI Taxonomy" id="2650471"/>
    <lineage>
        <taxon>Bacteria</taxon>
        <taxon>Pseudomonadati</taxon>
        <taxon>Planctomycetota</taxon>
        <taxon>Planctomycetia</taxon>
        <taxon>Pirellulales</taxon>
        <taxon>Lacipirellulaceae</taxon>
        <taxon>Lacipirellula</taxon>
    </lineage>
</organism>
<dbReference type="HAMAP" id="MF_02006">
    <property type="entry name" value="Tyr_tRNA_synth_type1"/>
    <property type="match status" value="1"/>
</dbReference>
<dbReference type="GO" id="GO:0006437">
    <property type="term" value="P:tyrosyl-tRNA aminoacylation"/>
    <property type="evidence" value="ECO:0007669"/>
    <property type="project" value="UniProtKB-UniRule"/>
</dbReference>
<dbReference type="InterPro" id="IPR054608">
    <property type="entry name" value="SYY-like_C"/>
</dbReference>
<dbReference type="GO" id="GO:0042803">
    <property type="term" value="F:protein homodimerization activity"/>
    <property type="evidence" value="ECO:0007669"/>
    <property type="project" value="UniProtKB-ARBA"/>
</dbReference>
<keyword evidence="15" id="KW-1185">Reference proteome</keyword>
<evidence type="ECO:0000256" key="1">
    <source>
        <dbReference type="ARBA" id="ARBA00004496"/>
    </source>
</evidence>
<evidence type="ECO:0000313" key="14">
    <source>
        <dbReference type="EMBL" id="BBO32132.1"/>
    </source>
</evidence>
<comment type="function">
    <text evidence="11">Catalyzes the attachment of tyrosine to tRNA(Tyr) in a two-step reaction: tyrosine is first activated by ATP to form Tyr-AMP and then transferred to the acceptor end of tRNA(Tyr).</text>
</comment>
<dbReference type="CDD" id="cd00805">
    <property type="entry name" value="TyrRS_core"/>
    <property type="match status" value="1"/>
</dbReference>
<dbReference type="Proteomes" id="UP000326837">
    <property type="component" value="Chromosome"/>
</dbReference>
<dbReference type="InterPro" id="IPR002305">
    <property type="entry name" value="aa-tRNA-synth_Ic"/>
</dbReference>
<dbReference type="InterPro" id="IPR001412">
    <property type="entry name" value="aa-tRNA-synth_I_CS"/>
</dbReference>
<feature type="domain" description="Tyrosine--tRNA ligase SYY-like C-terminal" evidence="13">
    <location>
        <begin position="340"/>
        <end position="427"/>
    </location>
</feature>
<keyword evidence="4 11" id="KW-0547">Nucleotide-binding</keyword>
<keyword evidence="6 12" id="KW-0694">RNA-binding</keyword>
<reference evidence="15" key="1">
    <citation type="submission" date="2019-10" db="EMBL/GenBank/DDBJ databases">
        <title>Lacipirellula parvula gen. nov., sp. nov., representing a lineage of planctomycetes widespread in freshwater anoxic habitats, and description of the family Lacipirellulaceae.</title>
        <authorList>
            <person name="Dedysh S.N."/>
            <person name="Kulichevskaya I.S."/>
            <person name="Beletsky A.V."/>
            <person name="Rakitin A.L."/>
            <person name="Mardanov A.V."/>
            <person name="Ivanova A.A."/>
            <person name="Saltykova V.X."/>
            <person name="Rijpstra W.I.C."/>
            <person name="Sinninghe Damste J.S."/>
            <person name="Ravin N.V."/>
        </authorList>
    </citation>
    <scope>NUCLEOTIDE SEQUENCE [LARGE SCALE GENOMIC DNA]</scope>
    <source>
        <strain evidence="15">PX69</strain>
    </source>
</reference>
<dbReference type="PROSITE" id="PS50889">
    <property type="entry name" value="S4"/>
    <property type="match status" value="1"/>
</dbReference>
<dbReference type="KEGG" id="lpav:PLANPX_1744"/>
<comment type="subunit">
    <text evidence="11">Homodimer.</text>
</comment>
<dbReference type="FunFam" id="1.10.240.10:FF:000001">
    <property type="entry name" value="Tyrosine--tRNA ligase"/>
    <property type="match status" value="1"/>
</dbReference>
<name>A0A5K7X8C8_9BACT</name>
<keyword evidence="8 11" id="KW-0030">Aminoacyl-tRNA synthetase</keyword>
<proteinExistence type="inferred from homology"/>
<dbReference type="RefSeq" id="WP_152098150.1">
    <property type="nucleotide sequence ID" value="NZ_AP021861.1"/>
</dbReference>
<dbReference type="GO" id="GO:0003723">
    <property type="term" value="F:RNA binding"/>
    <property type="evidence" value="ECO:0007669"/>
    <property type="project" value="UniProtKB-KW"/>
</dbReference>
<dbReference type="PANTHER" id="PTHR11766:SF0">
    <property type="entry name" value="TYROSINE--TRNA LIGASE, MITOCHONDRIAL"/>
    <property type="match status" value="1"/>
</dbReference>
<dbReference type="EMBL" id="AP021861">
    <property type="protein sequence ID" value="BBO32132.1"/>
    <property type="molecule type" value="Genomic_DNA"/>
</dbReference>
<dbReference type="CDD" id="cd00165">
    <property type="entry name" value="S4"/>
    <property type="match status" value="1"/>
</dbReference>
<dbReference type="AlphaFoldDB" id="A0A5K7X8C8"/>
<gene>
    <name evidence="11" type="primary">tyrS</name>
    <name evidence="14" type="ORF">PLANPX_1744</name>
</gene>
<evidence type="ECO:0000256" key="8">
    <source>
        <dbReference type="ARBA" id="ARBA00023146"/>
    </source>
</evidence>
<feature type="binding site" evidence="11">
    <location>
        <position position="176"/>
    </location>
    <ligand>
        <name>L-tyrosine</name>
        <dbReference type="ChEBI" id="CHEBI:58315"/>
    </ligand>
</feature>
<dbReference type="SUPFAM" id="SSF55174">
    <property type="entry name" value="Alpha-L RNA-binding motif"/>
    <property type="match status" value="1"/>
</dbReference>
<evidence type="ECO:0000256" key="3">
    <source>
        <dbReference type="ARBA" id="ARBA00022598"/>
    </source>
</evidence>